<dbReference type="RefSeq" id="WP_344248299.1">
    <property type="nucleotide sequence ID" value="NZ_BAAAHH010000125.1"/>
</dbReference>
<evidence type="ECO:0000313" key="2">
    <source>
        <dbReference type="Proteomes" id="UP001500665"/>
    </source>
</evidence>
<accession>A0ABP4CNZ8</accession>
<sequence>MSAPMPLAAADDPRVTVVAAALRASAAQPGPGTYGTDARRVLAALDAAAPATAKTRSDPPRGPVDEHVVDAAVIAYMDAPRDAAGRIALEDLMRHVSTAVREAL</sequence>
<comment type="caution">
    <text evidence="1">The sequence shown here is derived from an EMBL/GenBank/DDBJ whole genome shotgun (WGS) entry which is preliminary data.</text>
</comment>
<dbReference type="EMBL" id="BAAAHH010000125">
    <property type="protein sequence ID" value="GAA0971947.1"/>
    <property type="molecule type" value="Genomic_DNA"/>
</dbReference>
<evidence type="ECO:0000313" key="1">
    <source>
        <dbReference type="EMBL" id="GAA0971947.1"/>
    </source>
</evidence>
<proteinExistence type="predicted"/>
<keyword evidence="2" id="KW-1185">Reference proteome</keyword>
<name>A0ABP4CNZ8_9ACTN</name>
<reference evidence="2" key="1">
    <citation type="journal article" date="2019" name="Int. J. Syst. Evol. Microbiol.">
        <title>The Global Catalogue of Microorganisms (GCM) 10K type strain sequencing project: providing services to taxonomists for standard genome sequencing and annotation.</title>
        <authorList>
            <consortium name="The Broad Institute Genomics Platform"/>
            <consortium name="The Broad Institute Genome Sequencing Center for Infectious Disease"/>
            <person name="Wu L."/>
            <person name="Ma J."/>
        </authorList>
    </citation>
    <scope>NUCLEOTIDE SEQUENCE [LARGE SCALE GENOMIC DNA]</scope>
    <source>
        <strain evidence="2">JCM 10696</strain>
    </source>
</reference>
<dbReference type="Proteomes" id="UP001500665">
    <property type="component" value="Unassembled WGS sequence"/>
</dbReference>
<gene>
    <name evidence="1" type="ORF">GCM10009550_79790</name>
</gene>
<protein>
    <submittedName>
        <fullName evidence="1">Uncharacterized protein</fullName>
    </submittedName>
</protein>
<organism evidence="1 2">
    <name type="scientific">Actinocorallia libanotica</name>
    <dbReference type="NCBI Taxonomy" id="46162"/>
    <lineage>
        <taxon>Bacteria</taxon>
        <taxon>Bacillati</taxon>
        <taxon>Actinomycetota</taxon>
        <taxon>Actinomycetes</taxon>
        <taxon>Streptosporangiales</taxon>
        <taxon>Thermomonosporaceae</taxon>
        <taxon>Actinocorallia</taxon>
    </lineage>
</organism>